<keyword evidence="1" id="KW-1185">Reference proteome</keyword>
<dbReference type="GeneID" id="108979438"/>
<proteinExistence type="predicted"/>
<sequence>MLESEKFKSRQNRKCFAYIIAGVVFQTIIILVFALTVMRIKTPSARLRSVTVDNLNYSASGSPFFSMTLNAEIAVKNKNFGHFKFDHSTANVSYNGNAVVGYGDIIKGRAKARKTKKMTVTIDVTSINTGVSVDTAKLSNELNSGNVTLTSLARLRGKVTLMKVMKKKKTAEMNCTMTVDLKSKAVHILDCE</sequence>
<organism evidence="1 2">
    <name type="scientific">Juglans regia</name>
    <name type="common">English walnut</name>
    <dbReference type="NCBI Taxonomy" id="51240"/>
    <lineage>
        <taxon>Eukaryota</taxon>
        <taxon>Viridiplantae</taxon>
        <taxon>Streptophyta</taxon>
        <taxon>Embryophyta</taxon>
        <taxon>Tracheophyta</taxon>
        <taxon>Spermatophyta</taxon>
        <taxon>Magnoliopsida</taxon>
        <taxon>eudicotyledons</taxon>
        <taxon>Gunneridae</taxon>
        <taxon>Pentapetalae</taxon>
        <taxon>rosids</taxon>
        <taxon>fabids</taxon>
        <taxon>Fagales</taxon>
        <taxon>Juglandaceae</taxon>
        <taxon>Juglans</taxon>
    </lineage>
</organism>
<gene>
    <name evidence="2" type="primary">LOC108979438</name>
</gene>
<dbReference type="Gramene" id="Jr02_17060_p1">
    <property type="protein sequence ID" value="cds.Jr02_17060_p1"/>
    <property type="gene ID" value="Jr02_17060"/>
</dbReference>
<dbReference type="RefSeq" id="XP_018805656.1">
    <property type="nucleotide sequence ID" value="XM_018950111.2"/>
</dbReference>
<dbReference type="Proteomes" id="UP000235220">
    <property type="component" value="Chromosome 2"/>
</dbReference>
<dbReference type="Gene3D" id="2.60.40.1820">
    <property type="match status" value="1"/>
</dbReference>
<evidence type="ECO:0000313" key="1">
    <source>
        <dbReference type="Proteomes" id="UP000235220"/>
    </source>
</evidence>
<reference evidence="2" key="1">
    <citation type="submission" date="2025-08" db="UniProtKB">
        <authorList>
            <consortium name="RefSeq"/>
        </authorList>
    </citation>
    <scope>IDENTIFICATION</scope>
    <source>
        <tissue evidence="2">Leaves</tissue>
    </source>
</reference>
<accession>A0A2I4DET9</accession>
<evidence type="ECO:0000313" key="2">
    <source>
        <dbReference type="RefSeq" id="XP_018805656.1"/>
    </source>
</evidence>
<dbReference type="AlphaFoldDB" id="A0A2I4DET9"/>
<dbReference type="InterPro" id="IPR004864">
    <property type="entry name" value="LEA_2"/>
</dbReference>
<dbReference type="Pfam" id="PF03168">
    <property type="entry name" value="LEA_2"/>
    <property type="match status" value="1"/>
</dbReference>
<protein>
    <submittedName>
        <fullName evidence="2">Late embryogenesis abundant protein At1g64065-like</fullName>
    </submittedName>
</protein>
<dbReference type="KEGG" id="jre:108979438"/>
<name>A0A2I4DET9_JUGRE</name>
<dbReference type="OrthoDB" id="1894389at2759"/>
<dbReference type="InterPro" id="IPR055301">
    <property type="entry name" value="Lea14-like_2"/>
</dbReference>
<dbReference type="PANTHER" id="PTHR31852">
    <property type="entry name" value="LATE EMBRYOGENESIS ABUNDANT (LEA) HYDROXYPROLINE-RICH GLYCOPROTEIN FAMILY"/>
    <property type="match status" value="1"/>
</dbReference>
<dbReference type="STRING" id="51240.A0A2I4DET9"/>